<accession>X1MUP6</accession>
<feature type="non-terminal residue" evidence="1">
    <location>
        <position position="37"/>
    </location>
</feature>
<organism evidence="1">
    <name type="scientific">marine sediment metagenome</name>
    <dbReference type="NCBI Taxonomy" id="412755"/>
    <lineage>
        <taxon>unclassified sequences</taxon>
        <taxon>metagenomes</taxon>
        <taxon>ecological metagenomes</taxon>
    </lineage>
</organism>
<reference evidence="1" key="1">
    <citation type="journal article" date="2014" name="Front. Microbiol.">
        <title>High frequency of phylogenetically diverse reductive dehalogenase-homologous genes in deep subseafloor sedimentary metagenomes.</title>
        <authorList>
            <person name="Kawai M."/>
            <person name="Futagami T."/>
            <person name="Toyoda A."/>
            <person name="Takaki Y."/>
            <person name="Nishi S."/>
            <person name="Hori S."/>
            <person name="Arai W."/>
            <person name="Tsubouchi T."/>
            <person name="Morono Y."/>
            <person name="Uchiyama I."/>
            <person name="Ito T."/>
            <person name="Fujiyama A."/>
            <person name="Inagaki F."/>
            <person name="Takami H."/>
        </authorList>
    </citation>
    <scope>NUCLEOTIDE SEQUENCE</scope>
    <source>
        <strain evidence="1">Expedition CK06-06</strain>
    </source>
</reference>
<comment type="caution">
    <text evidence="1">The sequence shown here is derived from an EMBL/GenBank/DDBJ whole genome shotgun (WGS) entry which is preliminary data.</text>
</comment>
<dbReference type="AlphaFoldDB" id="X1MUP6"/>
<sequence>METETDLDTTTDITLAKLSPAIFSYQGSGATALAVGA</sequence>
<proteinExistence type="predicted"/>
<gene>
    <name evidence="1" type="ORF">S06H3_23728</name>
</gene>
<evidence type="ECO:0000313" key="1">
    <source>
        <dbReference type="EMBL" id="GAI10089.1"/>
    </source>
</evidence>
<dbReference type="EMBL" id="BARV01012970">
    <property type="protein sequence ID" value="GAI10089.1"/>
    <property type="molecule type" value="Genomic_DNA"/>
</dbReference>
<name>X1MUP6_9ZZZZ</name>
<protein>
    <submittedName>
        <fullName evidence="1">Uncharacterized protein</fullName>
    </submittedName>
</protein>